<sequence length="33" mass="3729">MPKLRAAIGCNNFQLMEFPCLIFQSTLKGELTL</sequence>
<reference evidence="1" key="1">
    <citation type="submission" date="2014-11" db="EMBL/GenBank/DDBJ databases">
        <authorList>
            <person name="Amaro Gonzalez C."/>
        </authorList>
    </citation>
    <scope>NUCLEOTIDE SEQUENCE</scope>
</reference>
<dbReference type="EMBL" id="GBXM01078281">
    <property type="protein sequence ID" value="JAH30296.1"/>
    <property type="molecule type" value="Transcribed_RNA"/>
</dbReference>
<dbReference type="AlphaFoldDB" id="A0A0E9RMD7"/>
<evidence type="ECO:0000313" key="1">
    <source>
        <dbReference type="EMBL" id="JAH30296.1"/>
    </source>
</evidence>
<reference evidence="1" key="2">
    <citation type="journal article" date="2015" name="Fish Shellfish Immunol.">
        <title>Early steps in the European eel (Anguilla anguilla)-Vibrio vulnificus interaction in the gills: Role of the RtxA13 toxin.</title>
        <authorList>
            <person name="Callol A."/>
            <person name="Pajuelo D."/>
            <person name="Ebbesson L."/>
            <person name="Teles M."/>
            <person name="MacKenzie S."/>
            <person name="Amaro C."/>
        </authorList>
    </citation>
    <scope>NUCLEOTIDE SEQUENCE</scope>
</reference>
<accession>A0A0E9RMD7</accession>
<organism evidence="1">
    <name type="scientific">Anguilla anguilla</name>
    <name type="common">European freshwater eel</name>
    <name type="synonym">Muraena anguilla</name>
    <dbReference type="NCBI Taxonomy" id="7936"/>
    <lineage>
        <taxon>Eukaryota</taxon>
        <taxon>Metazoa</taxon>
        <taxon>Chordata</taxon>
        <taxon>Craniata</taxon>
        <taxon>Vertebrata</taxon>
        <taxon>Euteleostomi</taxon>
        <taxon>Actinopterygii</taxon>
        <taxon>Neopterygii</taxon>
        <taxon>Teleostei</taxon>
        <taxon>Anguilliformes</taxon>
        <taxon>Anguillidae</taxon>
        <taxon>Anguilla</taxon>
    </lineage>
</organism>
<proteinExistence type="predicted"/>
<name>A0A0E9RMD7_ANGAN</name>
<protein>
    <submittedName>
        <fullName evidence="1">Uncharacterized protein</fullName>
    </submittedName>
</protein>